<dbReference type="PANTHER" id="PTHR30548:SF1">
    <property type="entry name" value="DEHYDRATASE SUBUNIT MJ0007-RELATED"/>
    <property type="match status" value="1"/>
</dbReference>
<gene>
    <name evidence="2" type="ORF">METZ01_LOCUS236582</name>
</gene>
<dbReference type="PANTHER" id="PTHR30548">
    <property type="entry name" value="2-HYDROXYGLUTARYL-COA DEHYDRATASE, D-COMPONENT-RELATED"/>
    <property type="match status" value="1"/>
</dbReference>
<accession>A0A382H8U4</accession>
<dbReference type="Pfam" id="PF06050">
    <property type="entry name" value="HGD-D"/>
    <property type="match status" value="1"/>
</dbReference>
<evidence type="ECO:0008006" key="3">
    <source>
        <dbReference type="Google" id="ProtNLM"/>
    </source>
</evidence>
<organism evidence="2">
    <name type="scientific">marine metagenome</name>
    <dbReference type="NCBI Taxonomy" id="408172"/>
    <lineage>
        <taxon>unclassified sequences</taxon>
        <taxon>metagenomes</taxon>
        <taxon>ecological metagenomes</taxon>
    </lineage>
</organism>
<comment type="similarity">
    <text evidence="1">Belongs to the FldB/FldC dehydratase alpha/beta subunit family.</text>
</comment>
<evidence type="ECO:0000313" key="2">
    <source>
        <dbReference type="EMBL" id="SVB83728.1"/>
    </source>
</evidence>
<dbReference type="AlphaFoldDB" id="A0A382H8U4"/>
<dbReference type="InterPro" id="IPR010327">
    <property type="entry name" value="FldB/FldC_alpha/beta"/>
</dbReference>
<evidence type="ECO:0000256" key="1">
    <source>
        <dbReference type="ARBA" id="ARBA00005806"/>
    </source>
</evidence>
<sequence>TLDIPGTRAKGTQSWPGDPQFETEKRYVRAQIDELIQTCEEITGKEFDIERLKQNLEYSNRMSAAWKGILECNKKGPAVFNALSDGTVFLGVNNVWRGTEEGAEYFERLLEEKRWMNENRIGAAKEERHRLAFIGVPCYPIFKEFSELFTDWGGVFVISTYLWFASGGNNLGVQYDLEDPLDSLAEVTLIHVRDAMDSMFHPEQVLLENLDDFGIEGVVYHPIKSCRTISTGLADNRRELMEKTDLPSLFIESDMMDKRVISVAQMKNRVDAFFEGIEMRKATRLQEAAQ</sequence>
<protein>
    <recommendedName>
        <fullName evidence="3">2-hydroxyacyl-CoA dehydratase</fullName>
    </recommendedName>
</protein>
<reference evidence="2" key="1">
    <citation type="submission" date="2018-05" db="EMBL/GenBank/DDBJ databases">
        <authorList>
            <person name="Lanie J.A."/>
            <person name="Ng W.-L."/>
            <person name="Kazmierczak K.M."/>
            <person name="Andrzejewski T.M."/>
            <person name="Davidsen T.M."/>
            <person name="Wayne K.J."/>
            <person name="Tettelin H."/>
            <person name="Glass J.I."/>
            <person name="Rusch D."/>
            <person name="Podicherti R."/>
            <person name="Tsui H.-C.T."/>
            <person name="Winkler M.E."/>
        </authorList>
    </citation>
    <scope>NUCLEOTIDE SEQUENCE</scope>
</reference>
<dbReference type="EMBL" id="UINC01059855">
    <property type="protein sequence ID" value="SVB83728.1"/>
    <property type="molecule type" value="Genomic_DNA"/>
</dbReference>
<feature type="non-terminal residue" evidence="2">
    <location>
        <position position="1"/>
    </location>
</feature>
<dbReference type="Gene3D" id="3.40.50.11900">
    <property type="match status" value="1"/>
</dbReference>
<name>A0A382H8U4_9ZZZZ</name>
<proteinExistence type="inferred from homology"/>